<dbReference type="RefSeq" id="XP_004350656.1">
    <property type="nucleotide sequence ID" value="XM_004350605.1"/>
</dbReference>
<sequence>MSPVSTTSSSSLSSSSSSNNNHMMLGVGGGGVAPNYEPDPSIFQFLQMTIQMIYKTRSSMYNQTYYNHNHVIPPPPPLVVDIQSLIMSSDNPSSIKLSLDDLGQYANKDIHIDYDEINEINRDLYIWCDHLDSTPLKLDIYSCTKQQQKDNNNLDYNHSLLERWIFTFKANPNYNSNLMKSPNELTISDELTNIMTPLGEINLSSPTKSINNNNNISSNGNHGSIDSTPSSSASLKCLYYLLASMPLFQHLKSLPRQLTSGPKLKYGTSSQFPPPFNFNHQDYRNLIKMTLPIFESPKGTISISVHFSISPNLEYLDSNTSSLIIYPSRSYSVLSCHSLNNSNNNNNNMTIPTNTTTTTIVSPMLSSQSSLKTPPLESQKIKTPPNGSSPHSTSPSSAPISIPNRTPVGKSPSKQTGSYSISKSPFSLTESSPSTPPQLSPHQSKYGSHPFSPNSPSSFSFRTLPSPPSSPIRVGHRPLFASIDNAGQIYNSPNSLSGFNGHGLPIQMIKKSNSQEYVGNNSFGSTGTSSTGLAFGSFQDSILSGNMSNTPSTVFDGYLANLGVSGKDYLPPHKKIPFSAIFYHVDHDIPYVATIDLGPKDFRVPQKGIIQLTLFNPHNTPIKTFLVNFDLTNMPPETKTFIRQRIISTPDTTTSSSPIQTSNGNGNQNLLKYAIHLRFTSPKRKKYYLYKDIRVVFPNRLPDELDRLKVVYEYPPDPTYFSIN</sequence>
<feature type="compositionally biased region" description="Low complexity" evidence="1">
    <location>
        <begin position="448"/>
        <end position="461"/>
    </location>
</feature>
<feature type="compositionally biased region" description="Low complexity" evidence="1">
    <location>
        <begin position="1"/>
        <end position="18"/>
    </location>
</feature>
<feature type="region of interest" description="Disordered" evidence="1">
    <location>
        <begin position="364"/>
        <end position="470"/>
    </location>
</feature>
<dbReference type="EMBL" id="GL883029">
    <property type="protein sequence ID" value="EGG13948.1"/>
    <property type="molecule type" value="Genomic_DNA"/>
</dbReference>
<dbReference type="GeneID" id="14866049"/>
<dbReference type="InterPro" id="IPR051506">
    <property type="entry name" value="ATOS_Transcription_Regulators"/>
</dbReference>
<evidence type="ECO:0000313" key="4">
    <source>
        <dbReference type="Proteomes" id="UP000007797"/>
    </source>
</evidence>
<dbReference type="STRING" id="1054147.F4QE01"/>
<dbReference type="KEGG" id="dfa:DFA_11709"/>
<protein>
    <recommendedName>
        <fullName evidence="2">Atos-like conserved domain-containing protein</fullName>
    </recommendedName>
</protein>
<dbReference type="Pfam" id="PF13889">
    <property type="entry name" value="Chromosome_seg"/>
    <property type="match status" value="1"/>
</dbReference>
<dbReference type="OrthoDB" id="8625101at2759"/>
<dbReference type="InterPro" id="IPR025261">
    <property type="entry name" value="Atos-like_cons_dom"/>
</dbReference>
<feature type="compositionally biased region" description="Polar residues" evidence="1">
    <location>
        <begin position="412"/>
        <end position="433"/>
    </location>
</feature>
<evidence type="ECO:0000256" key="1">
    <source>
        <dbReference type="SAM" id="MobiDB-lite"/>
    </source>
</evidence>
<gene>
    <name evidence="3" type="ORF">DFA_11709</name>
</gene>
<dbReference type="PANTHER" id="PTHR13199:SF11">
    <property type="entry name" value="PROTEIN ATOSSA"/>
    <property type="match status" value="1"/>
</dbReference>
<dbReference type="Pfam" id="PF13915">
    <property type="entry name" value="DUF4210"/>
    <property type="match status" value="1"/>
</dbReference>
<feature type="domain" description="Atos-like conserved" evidence="2">
    <location>
        <begin position="534"/>
        <end position="592"/>
    </location>
</feature>
<reference evidence="4" key="1">
    <citation type="journal article" date="2011" name="Genome Res.">
        <title>Phylogeny-wide analysis of social amoeba genomes highlights ancient origins for complex intercellular communication.</title>
        <authorList>
            <person name="Heidel A.J."/>
            <person name="Lawal H.M."/>
            <person name="Felder M."/>
            <person name="Schilde C."/>
            <person name="Helps N.R."/>
            <person name="Tunggal B."/>
            <person name="Rivero F."/>
            <person name="John U."/>
            <person name="Schleicher M."/>
            <person name="Eichinger L."/>
            <person name="Platzer M."/>
            <person name="Noegel A.A."/>
            <person name="Schaap P."/>
            <person name="Gloeckner G."/>
        </authorList>
    </citation>
    <scope>NUCLEOTIDE SEQUENCE [LARGE SCALE GENOMIC DNA]</scope>
    <source>
        <strain evidence="4">SH3</strain>
    </source>
</reference>
<dbReference type="PANTHER" id="PTHR13199">
    <property type="entry name" value="GH03947P"/>
    <property type="match status" value="1"/>
</dbReference>
<feature type="region of interest" description="Disordered" evidence="1">
    <location>
        <begin position="206"/>
        <end position="227"/>
    </location>
</feature>
<evidence type="ECO:0000259" key="2">
    <source>
        <dbReference type="SMART" id="SM01177"/>
    </source>
</evidence>
<feature type="compositionally biased region" description="Low complexity" evidence="1">
    <location>
        <begin position="383"/>
        <end position="404"/>
    </location>
</feature>
<accession>F4QE01</accession>
<dbReference type="InterPro" id="IPR033473">
    <property type="entry name" value="Atos-like_C"/>
</dbReference>
<evidence type="ECO:0000313" key="3">
    <source>
        <dbReference type="EMBL" id="EGG13948.1"/>
    </source>
</evidence>
<dbReference type="OMA" id="IYPSRSC"/>
<feature type="region of interest" description="Disordered" evidence="1">
    <location>
        <begin position="1"/>
        <end position="20"/>
    </location>
</feature>
<dbReference type="SMART" id="SM01177">
    <property type="entry name" value="DUF4210"/>
    <property type="match status" value="1"/>
</dbReference>
<keyword evidence="4" id="KW-1185">Reference proteome</keyword>
<dbReference type="Proteomes" id="UP000007797">
    <property type="component" value="Unassembled WGS sequence"/>
</dbReference>
<proteinExistence type="predicted"/>
<organism evidence="3 4">
    <name type="scientific">Cavenderia fasciculata</name>
    <name type="common">Slime mold</name>
    <name type="synonym">Dictyostelium fasciculatum</name>
    <dbReference type="NCBI Taxonomy" id="261658"/>
    <lineage>
        <taxon>Eukaryota</taxon>
        <taxon>Amoebozoa</taxon>
        <taxon>Evosea</taxon>
        <taxon>Eumycetozoa</taxon>
        <taxon>Dictyostelia</taxon>
        <taxon>Acytosteliales</taxon>
        <taxon>Cavenderiaceae</taxon>
        <taxon>Cavenderia</taxon>
    </lineage>
</organism>
<name>F4QE01_CACFS</name>
<dbReference type="AlphaFoldDB" id="F4QE01"/>